<evidence type="ECO:0000313" key="3">
    <source>
        <dbReference type="Proteomes" id="UP001301769"/>
    </source>
</evidence>
<name>A0AAN6Y108_9PEZI</name>
<gene>
    <name evidence="2" type="ORF">QBC37DRAFT_403389</name>
</gene>
<proteinExistence type="predicted"/>
<comment type="caution">
    <text evidence="2">The sequence shown here is derived from an EMBL/GenBank/DDBJ whole genome shotgun (WGS) entry which is preliminary data.</text>
</comment>
<sequence>MSLSSTSTPIVSPAPPGTFHQFPELPGELQFMVWRSVPSIPRFFRVDEDGIHLLDGRRRARVPHILLRICYDSRKIALERMKDTGGFTHGRTLWMPVYFDMDYDILDISFLDKATKLSWTRISLDWDPPLAPSIEELTHSMSCLARNLTEREPKLNPLVRSQAERERKLTVKNISCGLFRVLPRSRANLSPQTKITIKKKMKRLFPAADSKILMSDVFLSLRGGPGTYLNHRLRKVFYIIAMSPECQEVAIRSATLNHQGVYELAL</sequence>
<dbReference type="Proteomes" id="UP001301769">
    <property type="component" value="Unassembled WGS sequence"/>
</dbReference>
<dbReference type="AlphaFoldDB" id="A0AAN6Y108"/>
<organism evidence="2 3">
    <name type="scientific">Rhypophila decipiens</name>
    <dbReference type="NCBI Taxonomy" id="261697"/>
    <lineage>
        <taxon>Eukaryota</taxon>
        <taxon>Fungi</taxon>
        <taxon>Dikarya</taxon>
        <taxon>Ascomycota</taxon>
        <taxon>Pezizomycotina</taxon>
        <taxon>Sordariomycetes</taxon>
        <taxon>Sordariomycetidae</taxon>
        <taxon>Sordariales</taxon>
        <taxon>Naviculisporaceae</taxon>
        <taxon>Rhypophila</taxon>
    </lineage>
</organism>
<reference evidence="2" key="2">
    <citation type="submission" date="2023-05" db="EMBL/GenBank/DDBJ databases">
        <authorList>
            <consortium name="Lawrence Berkeley National Laboratory"/>
            <person name="Steindorff A."/>
            <person name="Hensen N."/>
            <person name="Bonometti L."/>
            <person name="Westerberg I."/>
            <person name="Brannstrom I.O."/>
            <person name="Guillou S."/>
            <person name="Cros-Aarteil S."/>
            <person name="Calhoun S."/>
            <person name="Haridas S."/>
            <person name="Kuo A."/>
            <person name="Mondo S."/>
            <person name="Pangilinan J."/>
            <person name="Riley R."/>
            <person name="Labutti K."/>
            <person name="Andreopoulos B."/>
            <person name="Lipzen A."/>
            <person name="Chen C."/>
            <person name="Yanf M."/>
            <person name="Daum C."/>
            <person name="Ng V."/>
            <person name="Clum A."/>
            <person name="Ohm R."/>
            <person name="Martin F."/>
            <person name="Silar P."/>
            <person name="Natvig D."/>
            <person name="Lalanne C."/>
            <person name="Gautier V."/>
            <person name="Ament-Velasquez S.L."/>
            <person name="Kruys A."/>
            <person name="Hutchinson M.I."/>
            <person name="Powell A.J."/>
            <person name="Barry K."/>
            <person name="Miller A.N."/>
            <person name="Grigoriev I.V."/>
            <person name="Debuchy R."/>
            <person name="Gladieux P."/>
            <person name="Thoren M.H."/>
            <person name="Johannesson H."/>
        </authorList>
    </citation>
    <scope>NUCLEOTIDE SEQUENCE</scope>
    <source>
        <strain evidence="2">PSN293</strain>
    </source>
</reference>
<dbReference type="EMBL" id="MU858174">
    <property type="protein sequence ID" value="KAK4210449.1"/>
    <property type="molecule type" value="Genomic_DNA"/>
</dbReference>
<keyword evidence="3" id="KW-1185">Reference proteome</keyword>
<accession>A0AAN6Y108</accession>
<evidence type="ECO:0000313" key="2">
    <source>
        <dbReference type="EMBL" id="KAK4210449.1"/>
    </source>
</evidence>
<reference evidence="2" key="1">
    <citation type="journal article" date="2023" name="Mol. Phylogenet. Evol.">
        <title>Genome-scale phylogeny and comparative genomics of the fungal order Sordariales.</title>
        <authorList>
            <person name="Hensen N."/>
            <person name="Bonometti L."/>
            <person name="Westerberg I."/>
            <person name="Brannstrom I.O."/>
            <person name="Guillou S."/>
            <person name="Cros-Aarteil S."/>
            <person name="Calhoun S."/>
            <person name="Haridas S."/>
            <person name="Kuo A."/>
            <person name="Mondo S."/>
            <person name="Pangilinan J."/>
            <person name="Riley R."/>
            <person name="LaButti K."/>
            <person name="Andreopoulos B."/>
            <person name="Lipzen A."/>
            <person name="Chen C."/>
            <person name="Yan M."/>
            <person name="Daum C."/>
            <person name="Ng V."/>
            <person name="Clum A."/>
            <person name="Steindorff A."/>
            <person name="Ohm R.A."/>
            <person name="Martin F."/>
            <person name="Silar P."/>
            <person name="Natvig D.O."/>
            <person name="Lalanne C."/>
            <person name="Gautier V."/>
            <person name="Ament-Velasquez S.L."/>
            <person name="Kruys A."/>
            <person name="Hutchinson M.I."/>
            <person name="Powell A.J."/>
            <person name="Barry K."/>
            <person name="Miller A.N."/>
            <person name="Grigoriev I.V."/>
            <person name="Debuchy R."/>
            <person name="Gladieux P."/>
            <person name="Hiltunen Thoren M."/>
            <person name="Johannesson H."/>
        </authorList>
    </citation>
    <scope>NUCLEOTIDE SEQUENCE</scope>
    <source>
        <strain evidence="2">PSN293</strain>
    </source>
</reference>
<dbReference type="Pfam" id="PF20150">
    <property type="entry name" value="2EXR"/>
    <property type="match status" value="1"/>
</dbReference>
<dbReference type="InterPro" id="IPR045518">
    <property type="entry name" value="2EXR"/>
</dbReference>
<feature type="domain" description="2EXR" evidence="1">
    <location>
        <begin position="19"/>
        <end position="106"/>
    </location>
</feature>
<protein>
    <recommendedName>
        <fullName evidence="1">2EXR domain-containing protein</fullName>
    </recommendedName>
</protein>
<evidence type="ECO:0000259" key="1">
    <source>
        <dbReference type="Pfam" id="PF20150"/>
    </source>
</evidence>